<dbReference type="AlphaFoldDB" id="A0A0M8MW85"/>
<accession>A0A0M8MW85</accession>
<comment type="caution">
    <text evidence="2">The sequence shown here is derived from an EMBL/GenBank/DDBJ whole genome shotgun (WGS) entry which is preliminary data.</text>
</comment>
<gene>
    <name evidence="2" type="ORF">ESCO_003294</name>
</gene>
<keyword evidence="3" id="KW-1185">Reference proteome</keyword>
<dbReference type="InterPro" id="IPR045469">
    <property type="entry name" value="Nis1"/>
</dbReference>
<dbReference type="OrthoDB" id="2841294at2759"/>
<dbReference type="EMBL" id="LGSR01000022">
    <property type="protein sequence ID" value="KOS18117.1"/>
    <property type="molecule type" value="Genomic_DNA"/>
</dbReference>
<evidence type="ECO:0000256" key="1">
    <source>
        <dbReference type="SAM" id="SignalP"/>
    </source>
</evidence>
<reference evidence="2 3" key="1">
    <citation type="submission" date="2015-07" db="EMBL/GenBank/DDBJ databases">
        <title>The genome of the fungus Escovopsis weberi, a specialized disease agent of ant agriculture.</title>
        <authorList>
            <person name="de Man T.J."/>
            <person name="Stajich J.E."/>
            <person name="Kubicek C.P."/>
            <person name="Chenthamara K."/>
            <person name="Atanasova L."/>
            <person name="Druzhinina I.S."/>
            <person name="Birnbaum S."/>
            <person name="Barribeau S.M."/>
            <person name="Teiling C."/>
            <person name="Suen G."/>
            <person name="Currie C."/>
            <person name="Gerardo N.M."/>
        </authorList>
    </citation>
    <scope>NUCLEOTIDE SEQUENCE [LARGE SCALE GENOMIC DNA]</scope>
</reference>
<dbReference type="Pfam" id="PF19271">
    <property type="entry name" value="Nis1"/>
    <property type="match status" value="1"/>
</dbReference>
<protein>
    <submittedName>
        <fullName evidence="2">Uncharacterized protein</fullName>
    </submittedName>
</protein>
<feature type="signal peptide" evidence="1">
    <location>
        <begin position="1"/>
        <end position="15"/>
    </location>
</feature>
<proteinExistence type="predicted"/>
<sequence>MKFFSLSYFAIGALAQGIYVASPPAGALLALGETFVVQVVRPNFILRATEIGLAIGLVSCPNGTCPPPTSQLGSVLYHGPFDPQYHGPGQQYENFTVQVPINFQPGPASIQVARFFLIGAGSTPTIGDAHQPVLIH</sequence>
<keyword evidence="1" id="KW-0732">Signal</keyword>
<name>A0A0M8MW85_ESCWE</name>
<dbReference type="Proteomes" id="UP000053831">
    <property type="component" value="Unassembled WGS sequence"/>
</dbReference>
<organism evidence="2 3">
    <name type="scientific">Escovopsis weberi</name>
    <dbReference type="NCBI Taxonomy" id="150374"/>
    <lineage>
        <taxon>Eukaryota</taxon>
        <taxon>Fungi</taxon>
        <taxon>Dikarya</taxon>
        <taxon>Ascomycota</taxon>
        <taxon>Pezizomycotina</taxon>
        <taxon>Sordariomycetes</taxon>
        <taxon>Hypocreomycetidae</taxon>
        <taxon>Hypocreales</taxon>
        <taxon>Hypocreaceae</taxon>
        <taxon>Escovopsis</taxon>
    </lineage>
</organism>
<evidence type="ECO:0000313" key="3">
    <source>
        <dbReference type="Proteomes" id="UP000053831"/>
    </source>
</evidence>
<feature type="chain" id="PRO_5013266394" evidence="1">
    <location>
        <begin position="16"/>
        <end position="136"/>
    </location>
</feature>
<evidence type="ECO:0000313" key="2">
    <source>
        <dbReference type="EMBL" id="KOS18117.1"/>
    </source>
</evidence>